<keyword evidence="9 11" id="KW-0472">Membrane</keyword>
<feature type="transmembrane region" description="Helical" evidence="11">
    <location>
        <begin position="343"/>
        <end position="369"/>
    </location>
</feature>
<dbReference type="HAMAP" id="MF_01844">
    <property type="entry name" value="NhaA"/>
    <property type="match status" value="1"/>
</dbReference>
<evidence type="ECO:0000256" key="9">
    <source>
        <dbReference type="ARBA" id="ARBA00023136"/>
    </source>
</evidence>
<keyword evidence="2 11" id="KW-0813">Transport</keyword>
<evidence type="ECO:0000313" key="14">
    <source>
        <dbReference type="Proteomes" id="UP000316806"/>
    </source>
</evidence>
<dbReference type="EMBL" id="CP040916">
    <property type="protein sequence ID" value="QDQ12838.1"/>
    <property type="molecule type" value="Genomic_DNA"/>
</dbReference>
<dbReference type="PANTHER" id="PTHR30341">
    <property type="entry name" value="SODIUM ION/PROTON ANTIPORTER NHAA-RELATED"/>
    <property type="match status" value="1"/>
</dbReference>
<dbReference type="Proteomes" id="UP000316806">
    <property type="component" value="Chromosome"/>
</dbReference>
<keyword evidence="4 11" id="KW-1003">Cell membrane</keyword>
<feature type="transmembrane region" description="Helical" evidence="11">
    <location>
        <begin position="309"/>
        <end position="331"/>
    </location>
</feature>
<comment type="catalytic activity">
    <reaction evidence="11">
        <text>Na(+)(in) + 2 H(+)(out) = Na(+)(out) + 2 H(+)(in)</text>
        <dbReference type="Rhea" id="RHEA:29251"/>
        <dbReference type="ChEBI" id="CHEBI:15378"/>
        <dbReference type="ChEBI" id="CHEBI:29101"/>
    </reaction>
</comment>
<dbReference type="PANTHER" id="PTHR30341:SF0">
    <property type="entry name" value="NA(+)_H(+) ANTIPORTER NHAA"/>
    <property type="match status" value="1"/>
</dbReference>
<dbReference type="GO" id="GO:0015385">
    <property type="term" value="F:sodium:proton antiporter activity"/>
    <property type="evidence" value="ECO:0007669"/>
    <property type="project" value="UniProtKB-UniRule"/>
</dbReference>
<dbReference type="RefSeq" id="WP_144320164.1">
    <property type="nucleotide sequence ID" value="NZ_CP040916.1"/>
</dbReference>
<dbReference type="InterPro" id="IPR004670">
    <property type="entry name" value="NhaA"/>
</dbReference>
<feature type="transmembrane region" description="Helical" evidence="11">
    <location>
        <begin position="21"/>
        <end position="48"/>
    </location>
</feature>
<evidence type="ECO:0000313" key="13">
    <source>
        <dbReference type="EMBL" id="QDQ12838.1"/>
    </source>
</evidence>
<feature type="transmembrane region" description="Helical" evidence="11">
    <location>
        <begin position="197"/>
        <end position="214"/>
    </location>
</feature>
<protein>
    <recommendedName>
        <fullName evidence="11">Na(+)/H(+) antiporter NhaA</fullName>
    </recommendedName>
    <alternativeName>
        <fullName evidence="11">Sodium/proton antiporter NhaA</fullName>
    </alternativeName>
</protein>
<feature type="transmembrane region" description="Helical" evidence="11">
    <location>
        <begin position="109"/>
        <end position="130"/>
    </location>
</feature>
<comment type="similarity">
    <text evidence="11">Belongs to the NhaA Na(+)/H(+) (TC 2.A.33) antiporter family.</text>
</comment>
<organism evidence="13 14">
    <name type="scientific">Streptomyces spectabilis</name>
    <dbReference type="NCBI Taxonomy" id="68270"/>
    <lineage>
        <taxon>Bacteria</taxon>
        <taxon>Bacillati</taxon>
        <taxon>Actinomycetota</taxon>
        <taxon>Actinomycetes</taxon>
        <taxon>Kitasatosporales</taxon>
        <taxon>Streptomycetaceae</taxon>
        <taxon>Streptomyces</taxon>
    </lineage>
</organism>
<keyword evidence="5 11" id="KW-0812">Transmembrane</keyword>
<evidence type="ECO:0000256" key="8">
    <source>
        <dbReference type="ARBA" id="ARBA00023065"/>
    </source>
</evidence>
<dbReference type="InterPro" id="IPR023171">
    <property type="entry name" value="Na/H_antiporter_dom_sf"/>
</dbReference>
<keyword evidence="8 11" id="KW-0406">Ion transport</keyword>
<evidence type="ECO:0000256" key="1">
    <source>
        <dbReference type="ARBA" id="ARBA00004429"/>
    </source>
</evidence>
<dbReference type="GO" id="GO:0005886">
    <property type="term" value="C:plasma membrane"/>
    <property type="evidence" value="ECO:0007669"/>
    <property type="project" value="UniProtKB-SubCell"/>
</dbReference>
<sequence>MAAPTPSHRKFLGRLSLPERTFVANALRTETVGGVLLLIAAVAALIWANTPLKESYASVRDFHLGPGSLGLDLSLQHWAADGLLAVFFFVAGIELKRELVAGDLRDPKAAALPVIAAICGMAVPALVYTLVNTVGGGSTDGWAVPTATDIAFALAVLAVIGTSLPSALRAFLLTLAVVDDLFAIMIIAIFFTSDLNFAALGGAVIGLAVFWLLLRKGVRGWYVYVPLALVIWGLMYNSGVHATIAGVAMGLMLRCHREEGEQHSPGEHIEHLVRPVSAGLAVPLFALFSAGVAVSGGALGDVFTRPETLGVVLGLVLGKTVGIFGGTWLAARFTRAELNDDLAWPDVFAVASLAGIGFTVSLLIGELAFSDDPALTDEVKAAVLVGSLIAAVIATVLLKLRNRKYRAMCDDEERDEDLDGIPDIYEQDNPDYHLRMAEIYEKKAAEHRKRAEMSAGSGDPDHRPA</sequence>
<comment type="function">
    <text evidence="11">Na(+)/H(+) antiporter that extrudes sodium in exchange for external protons.</text>
</comment>
<evidence type="ECO:0000256" key="3">
    <source>
        <dbReference type="ARBA" id="ARBA00022449"/>
    </source>
</evidence>
<feature type="transmembrane region" description="Helical" evidence="11">
    <location>
        <begin position="171"/>
        <end position="191"/>
    </location>
</feature>
<evidence type="ECO:0000256" key="11">
    <source>
        <dbReference type="HAMAP-Rule" id="MF_01844"/>
    </source>
</evidence>
<gene>
    <name evidence="11 13" type="primary">nhaA</name>
    <name evidence="13" type="ORF">FH965_21595</name>
</gene>
<comment type="subcellular location">
    <subcellularLocation>
        <location evidence="1">Cell inner membrane</location>
        <topology evidence="1">Multi-pass membrane protein</topology>
    </subcellularLocation>
    <subcellularLocation>
        <location evidence="11">Cell membrane</location>
        <topology evidence="11">Multi-pass membrane protein</topology>
    </subcellularLocation>
</comment>
<feature type="transmembrane region" description="Helical" evidence="11">
    <location>
        <begin position="142"/>
        <end position="164"/>
    </location>
</feature>
<dbReference type="GO" id="GO:0006885">
    <property type="term" value="P:regulation of pH"/>
    <property type="evidence" value="ECO:0007669"/>
    <property type="project" value="UniProtKB-UniRule"/>
</dbReference>
<feature type="transmembrane region" description="Helical" evidence="11">
    <location>
        <begin position="221"/>
        <end position="244"/>
    </location>
</feature>
<reference evidence="13 14" key="1">
    <citation type="journal article" date="2019" name="J. Ind. Microbiol. Biotechnol.">
        <title>The complete genomic sequence of Streptomyces spectabilis NRRL-2792 and identification of secondary metabolite biosynthetic gene clusters.</title>
        <authorList>
            <person name="Sinha A."/>
            <person name="Phillips-Salemka S."/>
            <person name="Niraula T.A."/>
            <person name="Short K.A."/>
            <person name="Niraula N.P."/>
        </authorList>
    </citation>
    <scope>NUCLEOTIDE SEQUENCE [LARGE SCALE GENOMIC DNA]</scope>
    <source>
        <strain evidence="13 14">NRRL 2792</strain>
    </source>
</reference>
<keyword evidence="10 11" id="KW-0739">Sodium transport</keyword>
<proteinExistence type="inferred from homology"/>
<evidence type="ECO:0000256" key="5">
    <source>
        <dbReference type="ARBA" id="ARBA00022692"/>
    </source>
</evidence>
<keyword evidence="3 11" id="KW-0050">Antiport</keyword>
<evidence type="ECO:0000256" key="12">
    <source>
        <dbReference type="SAM" id="MobiDB-lite"/>
    </source>
</evidence>
<evidence type="ECO:0000256" key="7">
    <source>
        <dbReference type="ARBA" id="ARBA00023053"/>
    </source>
</evidence>
<dbReference type="Gene3D" id="1.20.1530.10">
    <property type="entry name" value="Na+/H+ antiporter like domain"/>
    <property type="match status" value="1"/>
</dbReference>
<dbReference type="AlphaFoldDB" id="A0A516RB06"/>
<feature type="region of interest" description="Disordered" evidence="12">
    <location>
        <begin position="445"/>
        <end position="465"/>
    </location>
</feature>
<evidence type="ECO:0000256" key="6">
    <source>
        <dbReference type="ARBA" id="ARBA00022989"/>
    </source>
</evidence>
<name>A0A516RB06_STRST</name>
<evidence type="ECO:0000256" key="10">
    <source>
        <dbReference type="ARBA" id="ARBA00023201"/>
    </source>
</evidence>
<feature type="transmembrane region" description="Helical" evidence="11">
    <location>
        <begin position="381"/>
        <end position="398"/>
    </location>
</feature>
<evidence type="ECO:0000256" key="2">
    <source>
        <dbReference type="ARBA" id="ARBA00022448"/>
    </source>
</evidence>
<evidence type="ECO:0000256" key="4">
    <source>
        <dbReference type="ARBA" id="ARBA00022475"/>
    </source>
</evidence>
<dbReference type="NCBIfam" id="TIGR00773">
    <property type="entry name" value="NhaA"/>
    <property type="match status" value="1"/>
</dbReference>
<feature type="transmembrane region" description="Helical" evidence="11">
    <location>
        <begin position="78"/>
        <end position="97"/>
    </location>
</feature>
<dbReference type="Pfam" id="PF06965">
    <property type="entry name" value="Na_H_antiport_1"/>
    <property type="match status" value="1"/>
</dbReference>
<keyword evidence="6 11" id="KW-1133">Transmembrane helix</keyword>
<keyword evidence="7 11" id="KW-0915">Sodium</keyword>
<accession>A0A516RB06</accession>